<name>A0A8H7SJR4_9FUNG</name>
<sequence>MLTGDRGYCHSSSIKGHLKYGGVWKPKLHSLYTSVGITNENLTSQTYVFCFKKTTRPLKVLKTKKGNLVKEIRGTSVCTNEHCILALKNETHKGRDAVSATAICISGSTTLLLNMQHPSFSYDKYSSENNTDDFRLKAEAFLNRNTSRPAIYDGITRDIYVRA</sequence>
<dbReference type="Proteomes" id="UP000613177">
    <property type="component" value="Unassembled WGS sequence"/>
</dbReference>
<reference evidence="1" key="1">
    <citation type="submission" date="2021-01" db="EMBL/GenBank/DDBJ databases">
        <title>Metabolic potential, ecology and presence of endohyphal bacteria is reflected in genomic diversity of Mucoromycotina.</title>
        <authorList>
            <person name="Muszewska A."/>
            <person name="Okrasinska A."/>
            <person name="Steczkiewicz K."/>
            <person name="Drgas O."/>
            <person name="Orlowska M."/>
            <person name="Perlinska-Lenart U."/>
            <person name="Aleksandrzak-Piekarczyk T."/>
            <person name="Szatraj K."/>
            <person name="Zielenkiewicz U."/>
            <person name="Pilsyk S."/>
            <person name="Malc E."/>
            <person name="Mieczkowski P."/>
            <person name="Kruszewska J.S."/>
            <person name="Biernat P."/>
            <person name="Pawlowska J."/>
        </authorList>
    </citation>
    <scope>NUCLEOTIDE SEQUENCE</scope>
    <source>
        <strain evidence="1">WA0000018081</strain>
    </source>
</reference>
<evidence type="ECO:0000313" key="2">
    <source>
        <dbReference type="Proteomes" id="UP000613177"/>
    </source>
</evidence>
<keyword evidence="2" id="KW-1185">Reference proteome</keyword>
<organism evidence="1 2">
    <name type="scientific">Thamnidium elegans</name>
    <dbReference type="NCBI Taxonomy" id="101142"/>
    <lineage>
        <taxon>Eukaryota</taxon>
        <taxon>Fungi</taxon>
        <taxon>Fungi incertae sedis</taxon>
        <taxon>Mucoromycota</taxon>
        <taxon>Mucoromycotina</taxon>
        <taxon>Mucoromycetes</taxon>
        <taxon>Mucorales</taxon>
        <taxon>Mucorineae</taxon>
        <taxon>Mucoraceae</taxon>
        <taxon>Thamnidium</taxon>
    </lineage>
</organism>
<comment type="caution">
    <text evidence="1">The sequence shown here is derived from an EMBL/GenBank/DDBJ whole genome shotgun (WGS) entry which is preliminary data.</text>
</comment>
<proteinExistence type="predicted"/>
<dbReference type="AlphaFoldDB" id="A0A8H7SJR4"/>
<dbReference type="EMBL" id="JAEPRE010000283">
    <property type="protein sequence ID" value="KAG2229348.1"/>
    <property type="molecule type" value="Genomic_DNA"/>
</dbReference>
<gene>
    <name evidence="1" type="ORF">INT48_004099</name>
</gene>
<protein>
    <submittedName>
        <fullName evidence="1">Uncharacterized protein</fullName>
    </submittedName>
</protein>
<accession>A0A8H7SJR4</accession>
<evidence type="ECO:0000313" key="1">
    <source>
        <dbReference type="EMBL" id="KAG2229348.1"/>
    </source>
</evidence>